<protein>
    <recommendedName>
        <fullName evidence="3">Transmembrane protein</fullName>
    </recommendedName>
</protein>
<keyword evidence="1" id="KW-1133">Transmembrane helix</keyword>
<evidence type="ECO:0000313" key="2">
    <source>
        <dbReference type="EMBL" id="ABI15591.1"/>
    </source>
</evidence>
<feature type="transmembrane region" description="Helical" evidence="1">
    <location>
        <begin position="171"/>
        <end position="188"/>
    </location>
</feature>
<proteinExistence type="predicted"/>
<dbReference type="AlphaFoldDB" id="A1Y006"/>
<keyword evidence="1" id="KW-0812">Transmembrane</keyword>
<dbReference type="EMBL" id="DQ812519">
    <property type="protein sequence ID" value="ABI15591.1"/>
    <property type="molecule type" value="Genomic_DNA"/>
</dbReference>
<accession>A1Y006</accession>
<name>A1Y006_SPIBA</name>
<feature type="transmembrane region" description="Helical" evidence="1">
    <location>
        <begin position="129"/>
        <end position="150"/>
    </location>
</feature>
<organism evidence="2">
    <name type="scientific">Spironucleus barkhanus</name>
    <dbReference type="NCBI Taxonomy" id="103874"/>
    <lineage>
        <taxon>Eukaryota</taxon>
        <taxon>Metamonada</taxon>
        <taxon>Diplomonadida</taxon>
        <taxon>Hexamitidae</taxon>
        <taxon>Hexamitinae</taxon>
        <taxon>Spironucleus</taxon>
    </lineage>
</organism>
<evidence type="ECO:0000256" key="1">
    <source>
        <dbReference type="SAM" id="Phobius"/>
    </source>
</evidence>
<keyword evidence="1" id="KW-0472">Membrane</keyword>
<evidence type="ECO:0008006" key="3">
    <source>
        <dbReference type="Google" id="ProtNLM"/>
    </source>
</evidence>
<reference evidence="2" key="1">
    <citation type="journal article" date="2007" name="BMC Genomics">
        <title>A genomic survey of the fish parasite Spironucleus salmonicida indicates genomic plasticity among diplomonads and significant lateral gene transfer in eukaryote genome evolution.</title>
        <authorList>
            <person name="Andersson J.O."/>
            <person name="Sjogren A.M."/>
            <person name="Horner D.S."/>
            <person name="Murphy C.A."/>
            <person name="Dyal P.L."/>
            <person name="Svard S.G."/>
            <person name="Logsdon J.M.Jr."/>
            <person name="Ragan M.A."/>
            <person name="Hirt R.P."/>
            <person name="Roger A.J."/>
        </authorList>
    </citation>
    <scope>NUCLEOTIDE SEQUENCE</scope>
    <source>
        <strain evidence="2">ATCC 50380</strain>
    </source>
</reference>
<sequence>MEQSEGPQLSLAEQKAMRQKRILEKQKQRMALVMNSTTENVEMPEEFDRFEKQKQQQGNPNVNVPNLGQLGQIPGLNQFMQPLQKPYSKSRKMLFNIYISMTTALTFFYSKQNCYNIIGLIQTFIQQFFIVRISSSFNIFLLQSSAICILDYQFYKLNPQIQTAIHLAKQFFKHLLMYFIMSILFSFMCQ</sequence>